<comment type="caution">
    <text evidence="1">The sequence shown here is derived from an EMBL/GenBank/DDBJ whole genome shotgun (WGS) entry which is preliminary data.</text>
</comment>
<dbReference type="Proteomes" id="UP000070107">
    <property type="component" value="Unassembled WGS sequence"/>
</dbReference>
<keyword evidence="2" id="KW-1185">Reference proteome</keyword>
<sequence length="87" mass="10145">MIIQMIETLKKLNLDLLKFEDQKIAASHLEYIMEQALDARHVFFSYLIGMAVIELRSIIKERMESTESVPCGGRGKSEKFLRMMNHK</sequence>
<proteinExistence type="predicted"/>
<gene>
    <name evidence="1" type="ORF">ATN84_19070</name>
</gene>
<dbReference type="AlphaFoldDB" id="A0A135HQ94"/>
<evidence type="ECO:0000313" key="2">
    <source>
        <dbReference type="Proteomes" id="UP000070107"/>
    </source>
</evidence>
<accession>A0A135HQ94</accession>
<reference evidence="1 2" key="1">
    <citation type="submission" date="2015-11" db="EMBL/GenBank/DDBJ databases">
        <title>Draft genome sequence of Paramesorhizobium deserti A-3-E, a strain highly resistant to diverse beta-lactam antibiotics.</title>
        <authorList>
            <person name="Lv R."/>
            <person name="Yang X."/>
            <person name="Fang N."/>
            <person name="Guo J."/>
            <person name="Luo X."/>
            <person name="Peng F."/>
            <person name="Yang R."/>
            <person name="Cui Y."/>
            <person name="Fang C."/>
            <person name="Song Y."/>
        </authorList>
    </citation>
    <scope>NUCLEOTIDE SEQUENCE [LARGE SCALE GENOMIC DNA]</scope>
    <source>
        <strain evidence="1 2">A-3-E</strain>
    </source>
</reference>
<protein>
    <submittedName>
        <fullName evidence="1">Uncharacterized protein</fullName>
    </submittedName>
</protein>
<dbReference type="EMBL" id="LNTU01000038">
    <property type="protein sequence ID" value="KXF75366.1"/>
    <property type="molecule type" value="Genomic_DNA"/>
</dbReference>
<name>A0A135HQ94_9HYPH</name>
<organism evidence="1 2">
    <name type="scientific">Paramesorhizobium deserti</name>
    <dbReference type="NCBI Taxonomy" id="1494590"/>
    <lineage>
        <taxon>Bacteria</taxon>
        <taxon>Pseudomonadati</taxon>
        <taxon>Pseudomonadota</taxon>
        <taxon>Alphaproteobacteria</taxon>
        <taxon>Hyphomicrobiales</taxon>
        <taxon>Phyllobacteriaceae</taxon>
        <taxon>Paramesorhizobium</taxon>
    </lineage>
</organism>
<evidence type="ECO:0000313" key="1">
    <source>
        <dbReference type="EMBL" id="KXF75366.1"/>
    </source>
</evidence>